<gene>
    <name evidence="2" type="ORF">SAMN04489764_0317</name>
</gene>
<feature type="region of interest" description="Disordered" evidence="1">
    <location>
        <begin position="1"/>
        <end position="56"/>
    </location>
</feature>
<evidence type="ECO:0000256" key="1">
    <source>
        <dbReference type="SAM" id="MobiDB-lite"/>
    </source>
</evidence>
<name>A0A1H1A4S8_9ACTN</name>
<accession>A0A1H1A4S8</accession>
<evidence type="ECO:0000313" key="2">
    <source>
        <dbReference type="EMBL" id="SDQ34620.1"/>
    </source>
</evidence>
<sequence>MTRQDAAALAEPARSRVRVPPPRDARDDTSSAAEPATGSAKTAERSEGGMSEEERRELRALVQRRLGGRTVRDFLGDLDRLEADLMATRGEDWH</sequence>
<dbReference type="RefSeq" id="WP_093257125.1">
    <property type="nucleotide sequence ID" value="NZ_FNKK01000002.1"/>
</dbReference>
<feature type="compositionally biased region" description="Basic and acidic residues" evidence="1">
    <location>
        <begin position="42"/>
        <end position="56"/>
    </location>
</feature>
<dbReference type="AlphaFoldDB" id="A0A1H1A4S8"/>
<organism evidence="2 3">
    <name type="scientific">Thermostaphylospora chromogena</name>
    <dbReference type="NCBI Taxonomy" id="35622"/>
    <lineage>
        <taxon>Bacteria</taxon>
        <taxon>Bacillati</taxon>
        <taxon>Actinomycetota</taxon>
        <taxon>Actinomycetes</taxon>
        <taxon>Streptosporangiales</taxon>
        <taxon>Thermomonosporaceae</taxon>
        <taxon>Thermostaphylospora</taxon>
    </lineage>
</organism>
<evidence type="ECO:0000313" key="3">
    <source>
        <dbReference type="Proteomes" id="UP000217103"/>
    </source>
</evidence>
<proteinExistence type="predicted"/>
<reference evidence="2 3" key="1">
    <citation type="submission" date="2016-10" db="EMBL/GenBank/DDBJ databases">
        <authorList>
            <person name="de Groot N.N."/>
        </authorList>
    </citation>
    <scope>NUCLEOTIDE SEQUENCE [LARGE SCALE GENOMIC DNA]</scope>
    <source>
        <strain evidence="2 3">DSM 43794</strain>
    </source>
</reference>
<dbReference type="Proteomes" id="UP000217103">
    <property type="component" value="Unassembled WGS sequence"/>
</dbReference>
<keyword evidence="3" id="KW-1185">Reference proteome</keyword>
<dbReference type="EMBL" id="FNKK01000002">
    <property type="protein sequence ID" value="SDQ34620.1"/>
    <property type="molecule type" value="Genomic_DNA"/>
</dbReference>
<protein>
    <submittedName>
        <fullName evidence="2">Uncharacterized protein</fullName>
    </submittedName>
</protein>